<dbReference type="RefSeq" id="WP_108703838.1">
    <property type="nucleotide sequence ID" value="NZ_CACRTM010000023.1"/>
</dbReference>
<protein>
    <submittedName>
        <fullName evidence="1">Uncharacterized protein</fullName>
    </submittedName>
</protein>
<evidence type="ECO:0000313" key="1">
    <source>
        <dbReference type="EMBL" id="VYT96332.1"/>
    </source>
</evidence>
<accession>A0A6N3B8E2</accession>
<dbReference type="SUPFAM" id="SSF49354">
    <property type="entry name" value="PapD-like"/>
    <property type="match status" value="1"/>
</dbReference>
<dbReference type="Gene3D" id="2.60.40.10">
    <property type="entry name" value="Immunoglobulins"/>
    <property type="match status" value="1"/>
</dbReference>
<gene>
    <name evidence="1" type="ORF">KOLFYP65_00181</name>
</gene>
<sequence>MKAAAMLLAALPLAAAGAFFNAVVYEIPSDRAFISQPLYNDTPRNNMYSIAAWKIAKPGAGNEPVLPNQGELLYAPLRFHLPPGSSEYFRLYYKGPEDNQERYYRVVFKETPVTLIPFRTTPQKMDVLPVVAMSTILVVRPRQQRLEWQIDERQGEIYNSGNTFFRVIVHQGCAGSDERATQLYLLPGERYRDAALAGKNRKFVVANQRYFPLGKACPDAIQ</sequence>
<reference evidence="1" key="1">
    <citation type="submission" date="2019-11" db="EMBL/GenBank/DDBJ databases">
        <authorList>
            <person name="Feng L."/>
        </authorList>
    </citation>
    <scope>NUCLEOTIDE SEQUENCE</scope>
    <source>
        <strain evidence="1">KOxytocaLFYP65</strain>
    </source>
</reference>
<name>A0A6N3B8E2_KLEOX</name>
<dbReference type="InterPro" id="IPR008962">
    <property type="entry name" value="PapD-like_sf"/>
</dbReference>
<dbReference type="InterPro" id="IPR013783">
    <property type="entry name" value="Ig-like_fold"/>
</dbReference>
<dbReference type="EMBL" id="CACRTM010000023">
    <property type="protein sequence ID" value="VYT96332.1"/>
    <property type="molecule type" value="Genomic_DNA"/>
</dbReference>
<organism evidence="1">
    <name type="scientific">Klebsiella oxytoca</name>
    <dbReference type="NCBI Taxonomy" id="571"/>
    <lineage>
        <taxon>Bacteria</taxon>
        <taxon>Pseudomonadati</taxon>
        <taxon>Pseudomonadota</taxon>
        <taxon>Gammaproteobacteria</taxon>
        <taxon>Enterobacterales</taxon>
        <taxon>Enterobacteriaceae</taxon>
        <taxon>Klebsiella/Raoultella group</taxon>
        <taxon>Klebsiella</taxon>
    </lineage>
</organism>
<dbReference type="AlphaFoldDB" id="A0A6N3B8E2"/>
<proteinExistence type="predicted"/>